<dbReference type="OrthoDB" id="10585214at2759"/>
<accession>A0A8X8BAR5</accession>
<comment type="caution">
    <text evidence="1">The sequence shown here is derived from an EMBL/GenBank/DDBJ whole genome shotgun (WGS) entry which is preliminary data.</text>
</comment>
<organism evidence="1 2">
    <name type="scientific">Brassica carinata</name>
    <name type="common">Ethiopian mustard</name>
    <name type="synonym">Abyssinian cabbage</name>
    <dbReference type="NCBI Taxonomy" id="52824"/>
    <lineage>
        <taxon>Eukaryota</taxon>
        <taxon>Viridiplantae</taxon>
        <taxon>Streptophyta</taxon>
        <taxon>Embryophyta</taxon>
        <taxon>Tracheophyta</taxon>
        <taxon>Spermatophyta</taxon>
        <taxon>Magnoliopsida</taxon>
        <taxon>eudicotyledons</taxon>
        <taxon>Gunneridae</taxon>
        <taxon>Pentapetalae</taxon>
        <taxon>rosids</taxon>
        <taxon>malvids</taxon>
        <taxon>Brassicales</taxon>
        <taxon>Brassicaceae</taxon>
        <taxon>Brassiceae</taxon>
        <taxon>Brassica</taxon>
    </lineage>
</organism>
<name>A0A8X8BAR5_BRACI</name>
<evidence type="ECO:0000313" key="1">
    <source>
        <dbReference type="EMBL" id="KAG2331479.1"/>
    </source>
</evidence>
<keyword evidence="2" id="KW-1185">Reference proteome</keyword>
<protein>
    <submittedName>
        <fullName evidence="1">Uncharacterized protein</fullName>
    </submittedName>
</protein>
<dbReference type="AlphaFoldDB" id="A0A8X8BAR5"/>
<proteinExistence type="predicted"/>
<gene>
    <name evidence="1" type="ORF">Bca52824_002659</name>
</gene>
<sequence length="172" mass="19981">MYIYEESSPSQERILKALSSSSKKMVFHLSYNMLLNQLQGEDGDTKNLLSNSFFQLHAIADIQKKIKALKEVRDLRIKAYKKVHVNILLYDVSTQLALKQVFRDLKVWMSTLSRFLVYPLRSRSSCIVFWLWFLVLGRAGNVISKDGYEFLDLHEIEAKVTVVIYVIDMAAR</sequence>
<dbReference type="Proteomes" id="UP000886595">
    <property type="component" value="Unassembled WGS sequence"/>
</dbReference>
<evidence type="ECO:0000313" key="2">
    <source>
        <dbReference type="Proteomes" id="UP000886595"/>
    </source>
</evidence>
<dbReference type="EMBL" id="JAAMPC010000001">
    <property type="protein sequence ID" value="KAG2331479.1"/>
    <property type="molecule type" value="Genomic_DNA"/>
</dbReference>
<reference evidence="1 2" key="1">
    <citation type="submission" date="2020-02" db="EMBL/GenBank/DDBJ databases">
        <authorList>
            <person name="Ma Q."/>
            <person name="Huang Y."/>
            <person name="Song X."/>
            <person name="Pei D."/>
        </authorList>
    </citation>
    <scope>NUCLEOTIDE SEQUENCE [LARGE SCALE GENOMIC DNA]</scope>
    <source>
        <strain evidence="1">Sxm20200214</strain>
        <tissue evidence="1">Leaf</tissue>
    </source>
</reference>